<dbReference type="InterPro" id="IPR008979">
    <property type="entry name" value="Galactose-bd-like_sf"/>
</dbReference>
<dbReference type="AlphaFoldDB" id="A0AAU7X703"/>
<proteinExistence type="predicted"/>
<dbReference type="SUPFAM" id="SSF53474">
    <property type="entry name" value="alpha/beta-Hydrolases"/>
    <property type="match status" value="1"/>
</dbReference>
<dbReference type="SMART" id="SM00939">
    <property type="entry name" value="PepX_C"/>
    <property type="match status" value="1"/>
</dbReference>
<dbReference type="InterPro" id="IPR029058">
    <property type="entry name" value="AB_hydrolase_fold"/>
</dbReference>
<protein>
    <submittedName>
        <fullName evidence="3">CocE/NonD family hydrolase</fullName>
    </submittedName>
</protein>
<dbReference type="Gene3D" id="2.60.120.260">
    <property type="entry name" value="Galactose-binding domain-like"/>
    <property type="match status" value="1"/>
</dbReference>
<dbReference type="GO" id="GO:0008239">
    <property type="term" value="F:dipeptidyl-peptidase activity"/>
    <property type="evidence" value="ECO:0007669"/>
    <property type="project" value="InterPro"/>
</dbReference>
<reference evidence="3" key="1">
    <citation type="submission" date="2024-06" db="EMBL/GenBank/DDBJ databases">
        <title>Methylostella associata gen. nov., sp. nov., a novel Ancalomicrobiaceae-affiliated facultatively methylotrophic bacteria that feed on methanotrophs of the genus Methylococcus.</title>
        <authorList>
            <person name="Saltykova V."/>
            <person name="Danilova O.V."/>
            <person name="Oshkin I.Y."/>
            <person name="Belova S.E."/>
            <person name="Pimenov N.V."/>
            <person name="Dedysh S.N."/>
        </authorList>
    </citation>
    <scope>NUCLEOTIDE SEQUENCE</scope>
    <source>
        <strain evidence="3">S20</strain>
    </source>
</reference>
<accession>A0AAU7X703</accession>
<keyword evidence="1 3" id="KW-0378">Hydrolase</keyword>
<name>A0AAU7X703_9HYPH</name>
<dbReference type="EMBL" id="CP158568">
    <property type="protein sequence ID" value="XBY43537.1"/>
    <property type="molecule type" value="Genomic_DNA"/>
</dbReference>
<dbReference type="InterPro" id="IPR005674">
    <property type="entry name" value="CocE/Ser_esterase"/>
</dbReference>
<evidence type="ECO:0000256" key="1">
    <source>
        <dbReference type="ARBA" id="ARBA00022801"/>
    </source>
</evidence>
<dbReference type="Pfam" id="PF02129">
    <property type="entry name" value="Peptidase_S15"/>
    <property type="match status" value="1"/>
</dbReference>
<dbReference type="RefSeq" id="WP_407048637.1">
    <property type="nucleotide sequence ID" value="NZ_CP158568.1"/>
</dbReference>
<dbReference type="Gene3D" id="1.10.3020.10">
    <property type="entry name" value="alpha-amino acid ester hydrolase ( Helical cap domain)"/>
    <property type="match status" value="1"/>
</dbReference>
<dbReference type="NCBIfam" id="TIGR00976">
    <property type="entry name" value="CocE_NonD"/>
    <property type="match status" value="1"/>
</dbReference>
<evidence type="ECO:0000313" key="3">
    <source>
        <dbReference type="EMBL" id="XBY43537.1"/>
    </source>
</evidence>
<evidence type="ECO:0000259" key="2">
    <source>
        <dbReference type="SMART" id="SM00939"/>
    </source>
</evidence>
<dbReference type="SUPFAM" id="SSF49785">
    <property type="entry name" value="Galactose-binding domain-like"/>
    <property type="match status" value="1"/>
</dbReference>
<dbReference type="InterPro" id="IPR000383">
    <property type="entry name" value="Xaa-Pro-like_dom"/>
</dbReference>
<dbReference type="Pfam" id="PF08530">
    <property type="entry name" value="PepX_C"/>
    <property type="match status" value="1"/>
</dbReference>
<dbReference type="InterPro" id="IPR013736">
    <property type="entry name" value="Xaa-Pro_dipept_C"/>
</dbReference>
<feature type="domain" description="Xaa-Pro dipeptidyl-peptidase C-terminal" evidence="2">
    <location>
        <begin position="306"/>
        <end position="539"/>
    </location>
</feature>
<dbReference type="KEGG" id="mflg:ABS361_15800"/>
<organism evidence="3">
    <name type="scientific">Methyloraptor flagellatus</name>
    <dbReference type="NCBI Taxonomy" id="3162530"/>
    <lineage>
        <taxon>Bacteria</taxon>
        <taxon>Pseudomonadati</taxon>
        <taxon>Pseudomonadota</taxon>
        <taxon>Alphaproteobacteria</taxon>
        <taxon>Hyphomicrobiales</taxon>
        <taxon>Ancalomicrobiaceae</taxon>
        <taxon>Methyloraptor</taxon>
    </lineage>
</organism>
<gene>
    <name evidence="3" type="ORF">ABS361_15800</name>
</gene>
<sequence length="544" mass="57092">MRYPVADPVTIETTMRDGARLVADVYRPVGAGACPVLLMRQPYGRRIASTVVLAHPAWYASHGYVVMVQDVRGRGDSEGRFDILAGDVADGAETLDAAAGLAGGDGRVATYGFSYQGMTQFMALAGALRSGGARPSAMAIAMAPWNVRDHWAFEGGAFRLEGNQYWAVQMAAEQARVAGDAAAYHAIRSALGRLCSGPVPARLDVLDTHRHLTHYHDWLADDPGYWAARSPHAVLAGHACDVPSLHLGGWLDIMIDGTFAAHEAFAAGGARAELMVGPWPHIPWSRHVGALDCGPEAATGGDAAILGFFDHVLKDAPPVAEAIRLFDLGRRTYVTPADLGPIRPQVLHLGSTGRACPTVTDGVLAPEPQAPEVDRLVHDPWRPAPAHGLALGSPGGYQDRSDVDGRGDVAVYTSAPLAEPLTLAGRVGAEVHIDCDRPSFDVAATLSIVSEDGRALAIAGGFRRVAQAAGGALVGVGMHRVVMTVPAGARLRLSLQAAAWPAFMVNPGTGRRPEEASLASCLVTTLAIRHGAGSPSRLILEVAG</sequence>
<dbReference type="Gene3D" id="3.40.50.1820">
    <property type="entry name" value="alpha/beta hydrolase"/>
    <property type="match status" value="1"/>
</dbReference>